<dbReference type="STRING" id="91928.A0A0D2BAC3"/>
<reference evidence="2 3" key="1">
    <citation type="submission" date="2015-01" db="EMBL/GenBank/DDBJ databases">
        <title>The Genome Sequence of Exophiala spinifera CBS89968.</title>
        <authorList>
            <consortium name="The Broad Institute Genomics Platform"/>
            <person name="Cuomo C."/>
            <person name="de Hoog S."/>
            <person name="Gorbushina A."/>
            <person name="Stielow B."/>
            <person name="Teixiera M."/>
            <person name="Abouelleil A."/>
            <person name="Chapman S.B."/>
            <person name="Priest M."/>
            <person name="Young S.K."/>
            <person name="Wortman J."/>
            <person name="Nusbaum C."/>
            <person name="Birren B."/>
        </authorList>
    </citation>
    <scope>NUCLEOTIDE SEQUENCE [LARGE SCALE GENOMIC DNA]</scope>
    <source>
        <strain evidence="2 3">CBS 89968</strain>
    </source>
</reference>
<evidence type="ECO:0000256" key="1">
    <source>
        <dbReference type="SAM" id="MobiDB-lite"/>
    </source>
</evidence>
<accession>A0A0D2BAC3</accession>
<feature type="compositionally biased region" description="Basic and acidic residues" evidence="1">
    <location>
        <begin position="970"/>
        <end position="989"/>
    </location>
</feature>
<dbReference type="VEuPathDB" id="FungiDB:PV08_05988"/>
<evidence type="ECO:0000313" key="2">
    <source>
        <dbReference type="EMBL" id="KIW15938.1"/>
    </source>
</evidence>
<feature type="compositionally biased region" description="Basic and acidic residues" evidence="1">
    <location>
        <begin position="61"/>
        <end position="72"/>
    </location>
</feature>
<feature type="compositionally biased region" description="Polar residues" evidence="1">
    <location>
        <begin position="1"/>
        <end position="13"/>
    </location>
</feature>
<evidence type="ECO:0000313" key="3">
    <source>
        <dbReference type="Proteomes" id="UP000053328"/>
    </source>
</evidence>
<protein>
    <submittedName>
        <fullName evidence="2">Uncharacterized protein</fullName>
    </submittedName>
</protein>
<proteinExistence type="predicted"/>
<dbReference type="Proteomes" id="UP000053328">
    <property type="component" value="Unassembled WGS sequence"/>
</dbReference>
<dbReference type="OrthoDB" id="4161723at2759"/>
<feature type="compositionally biased region" description="Polar residues" evidence="1">
    <location>
        <begin position="136"/>
        <end position="152"/>
    </location>
</feature>
<feature type="compositionally biased region" description="Polar residues" evidence="1">
    <location>
        <begin position="183"/>
        <end position="195"/>
    </location>
</feature>
<sequence length="1061" mass="120035">MDSSDTESITSRHGSVKLFIDDENDGHPDFEEIQKSEHHDNLQVAGVEPDASEPASIELEAPQRTRSEKLSREQPTVVSDDESEDYAYRANREVEESDGDKWSTEGQEGNTSVRDDKGLPRPPFHFAPPEVEFQRQESPSGSISDRSSTLVTRHTIARENSGRRSKRSKSTEHRSSPVVKDSFLTTPGPGQQPESPSLDLERTSPRHPEIIVPRRPKDIDIAERNIIHRPDGPVQPGDPDFRRCFAQEQGQDRNKPLKCALYMNDVFGDFLTSEMEDGDHFWDLVVLTGEQKPWITTCGEYVTATWPDSVGAIQELFTLLERNVRHVQLEQRITAHPSSDLTISTYRKSPDREGLDFSVTFDGVAAPQADMAEALTWLFSVLQQVTGRDRDSKLLAAVARWKKREKRRIGSSRYELTLHYLEPLIVPHTQACWTELVPNTVSAVDFWTQERPWDVDGLEISFELLCFLAGLQYEVVEAGGVILYGKHSLVYPVRQHLGCVQWHFQPYPEGLASRELPFQITRNRLLVDDLDSLRDQPRHFLGLWSDPHITLGTLGSERATVDWSKAGELERETVFDGSAFGGTFSLPKVLTLTWSRTYKVARSRKNQYMAHFEADLHRMINSPVVLYSPSEKRGWMVSFVSVLLHLARTRAELQKCLNYEIPPCERHGNGGQAAFDCLRACYRRPLKKAAPNELLSEEEGKFTVEDYVRDVLAAMELAKRECCRAKRFVFQTRERIIGFELADIARMKPQLRMKQHKLDGRAPSGWAPLLDEVQLVFFYEGLDDPIVPKDTSAFSGPCGRGIWREIPKGYDLLAISLPCLINLAEHRNGGSKTLQRLTRDYNWHCPATLFEECNSRKRHRCSRLQELVVASEANSPNVSIRNDGETRAVVFRHATGFTAITERERGLRARDNVAAGRLSIVPTRQLARQATPDSGYSSRGSRQNIENALHRGRTSKAREASNALAKVQNRRPEGEREDALRRDSRELGTFHRAPTPPRAYEGSNAAEVEAGRARGEREDAVRKNSLSNARGKHGTTKKTPKTSLHPARSSKPVGFLGFRFQ</sequence>
<dbReference type="GeneID" id="27333071"/>
<dbReference type="EMBL" id="KN847495">
    <property type="protein sequence ID" value="KIW15938.1"/>
    <property type="molecule type" value="Genomic_DNA"/>
</dbReference>
<organism evidence="2 3">
    <name type="scientific">Exophiala spinifera</name>
    <dbReference type="NCBI Taxonomy" id="91928"/>
    <lineage>
        <taxon>Eukaryota</taxon>
        <taxon>Fungi</taxon>
        <taxon>Dikarya</taxon>
        <taxon>Ascomycota</taxon>
        <taxon>Pezizomycotina</taxon>
        <taxon>Eurotiomycetes</taxon>
        <taxon>Chaetothyriomycetidae</taxon>
        <taxon>Chaetothyriales</taxon>
        <taxon>Herpotrichiellaceae</taxon>
        <taxon>Exophiala</taxon>
    </lineage>
</organism>
<feature type="compositionally biased region" description="Basic residues" evidence="1">
    <location>
        <begin position="1030"/>
        <end position="1040"/>
    </location>
</feature>
<keyword evidence="3" id="KW-1185">Reference proteome</keyword>
<feature type="region of interest" description="Disordered" evidence="1">
    <location>
        <begin position="949"/>
        <end position="1061"/>
    </location>
</feature>
<dbReference type="AlphaFoldDB" id="A0A0D2BAC3"/>
<feature type="compositionally biased region" description="Basic and acidic residues" evidence="1">
    <location>
        <begin position="86"/>
        <end position="103"/>
    </location>
</feature>
<feature type="region of interest" description="Disordered" evidence="1">
    <location>
        <begin position="1"/>
        <end position="205"/>
    </location>
</feature>
<feature type="compositionally biased region" description="Basic and acidic residues" evidence="1">
    <location>
        <begin position="25"/>
        <end position="41"/>
    </location>
</feature>
<dbReference type="RefSeq" id="XP_016236154.1">
    <property type="nucleotide sequence ID" value="XM_016380327.1"/>
</dbReference>
<gene>
    <name evidence="2" type="ORF">PV08_05988</name>
</gene>
<feature type="compositionally biased region" description="Basic and acidic residues" evidence="1">
    <location>
        <begin position="1009"/>
        <end position="1022"/>
    </location>
</feature>
<dbReference type="HOGENOM" id="CLU_289188_0_0_1"/>
<name>A0A0D2BAC3_9EURO</name>